<feature type="domain" description="Nudix hydrolase" evidence="5">
    <location>
        <begin position="3"/>
        <end position="143"/>
    </location>
</feature>
<sequence length="151" mass="17068">MSPDKRPVSVLVVVHTRTGHTLLLRRQPPTRFWQSITGSLEPGETPHEAAVRELAEETGLIAASADLHDWQLQNRFPIPPKWAARYAPGVRFNTEHAFSLQLPAPCDVRLAPGEHDAAEWLPLHKAIDRAWSWTNRDLMRLILAQPADPIR</sequence>
<dbReference type="InterPro" id="IPR003564">
    <property type="entry name" value="DHNTPase"/>
</dbReference>
<dbReference type="PROSITE" id="PS51462">
    <property type="entry name" value="NUDIX"/>
    <property type="match status" value="1"/>
</dbReference>
<keyword evidence="3" id="KW-0479">Metal-binding</keyword>
<dbReference type="PANTHER" id="PTHR43736:SF1">
    <property type="entry name" value="DIHYDRONEOPTERIN TRIPHOSPHATE DIPHOSPHATASE"/>
    <property type="match status" value="1"/>
</dbReference>
<gene>
    <name evidence="6" type="primary">nudB</name>
    <name evidence="6" type="ORF">G3580_13285</name>
</gene>
<dbReference type="RefSeq" id="WP_173766241.1">
    <property type="nucleotide sequence ID" value="NZ_CP048836.1"/>
</dbReference>
<dbReference type="EMBL" id="CP048836">
    <property type="protein sequence ID" value="QID18516.1"/>
    <property type="molecule type" value="Genomic_DNA"/>
</dbReference>
<evidence type="ECO:0000259" key="5">
    <source>
        <dbReference type="PROSITE" id="PS51462"/>
    </source>
</evidence>
<dbReference type="Gene3D" id="3.90.79.10">
    <property type="entry name" value="Nucleoside Triphosphate Pyrophosphohydrolase"/>
    <property type="match status" value="1"/>
</dbReference>
<dbReference type="PRINTS" id="PR01404">
    <property type="entry name" value="NPPPHYDRLASE"/>
</dbReference>
<evidence type="ECO:0000256" key="3">
    <source>
        <dbReference type="PIRSR" id="PIRSR603564-2"/>
    </source>
</evidence>
<dbReference type="InterPro" id="IPR015797">
    <property type="entry name" value="NUDIX_hydrolase-like_dom_sf"/>
</dbReference>
<accession>A0A6C1B492</accession>
<dbReference type="Pfam" id="PF00293">
    <property type="entry name" value="NUDIX"/>
    <property type="match status" value="1"/>
</dbReference>
<comment type="similarity">
    <text evidence="4">Belongs to the Nudix hydrolase family.</text>
</comment>
<organism evidence="6 7">
    <name type="scientific">Nitrogeniibacter mangrovi</name>
    <dbReference type="NCBI Taxonomy" id="2016596"/>
    <lineage>
        <taxon>Bacteria</taxon>
        <taxon>Pseudomonadati</taxon>
        <taxon>Pseudomonadota</taxon>
        <taxon>Betaproteobacteria</taxon>
        <taxon>Rhodocyclales</taxon>
        <taxon>Zoogloeaceae</taxon>
        <taxon>Nitrogeniibacter</taxon>
    </lineage>
</organism>
<evidence type="ECO:0000313" key="6">
    <source>
        <dbReference type="EMBL" id="QID18516.1"/>
    </source>
</evidence>
<protein>
    <submittedName>
        <fullName evidence="6">Dihydroneopterin triphosphate diphosphatase</fullName>
        <ecNumber evidence="6">3.6.1.67</ecNumber>
    </submittedName>
</protein>
<feature type="binding site" evidence="3">
    <location>
        <position position="114"/>
    </location>
    <ligand>
        <name>Mg(2+)</name>
        <dbReference type="ChEBI" id="CHEBI:18420"/>
    </ligand>
</feature>
<evidence type="ECO:0000256" key="1">
    <source>
        <dbReference type="ARBA" id="ARBA00022801"/>
    </source>
</evidence>
<dbReference type="GO" id="GO:0046656">
    <property type="term" value="P:folic acid biosynthetic process"/>
    <property type="evidence" value="ECO:0007669"/>
    <property type="project" value="InterPro"/>
</dbReference>
<proteinExistence type="inferred from homology"/>
<feature type="binding site" evidence="3">
    <location>
        <position position="57"/>
    </location>
    <ligand>
        <name>Mg(2+)</name>
        <dbReference type="ChEBI" id="CHEBI:18420"/>
    </ligand>
</feature>
<dbReference type="Proteomes" id="UP000501991">
    <property type="component" value="Chromosome"/>
</dbReference>
<dbReference type="GO" id="GO:0046872">
    <property type="term" value="F:metal ion binding"/>
    <property type="evidence" value="ECO:0007669"/>
    <property type="project" value="UniProtKB-KW"/>
</dbReference>
<dbReference type="InterPro" id="IPR020476">
    <property type="entry name" value="Nudix_hydrolase"/>
</dbReference>
<evidence type="ECO:0000256" key="4">
    <source>
        <dbReference type="RuleBase" id="RU003476"/>
    </source>
</evidence>
<dbReference type="PRINTS" id="PR00502">
    <property type="entry name" value="NUDIXFAMILY"/>
</dbReference>
<dbReference type="EC" id="3.6.1.67" evidence="6"/>
<feature type="binding site" evidence="2">
    <location>
        <position position="5"/>
    </location>
    <ligand>
        <name>substrate</name>
    </ligand>
</feature>
<dbReference type="CDD" id="cd04664">
    <property type="entry name" value="NUDIX_DHNTPase_like"/>
    <property type="match status" value="1"/>
</dbReference>
<evidence type="ECO:0000256" key="2">
    <source>
        <dbReference type="PIRSR" id="PIRSR603564-1"/>
    </source>
</evidence>
<dbReference type="PANTHER" id="PTHR43736">
    <property type="entry name" value="ADP-RIBOSE PYROPHOSPHATASE"/>
    <property type="match status" value="1"/>
</dbReference>
<dbReference type="SUPFAM" id="SSF55811">
    <property type="entry name" value="Nudix"/>
    <property type="match status" value="1"/>
</dbReference>
<feature type="binding site" evidence="2">
    <location>
        <position position="132"/>
    </location>
    <ligand>
        <name>substrate</name>
    </ligand>
</feature>
<reference evidence="6 7" key="1">
    <citation type="submission" date="2020-02" db="EMBL/GenBank/DDBJ databases">
        <title>Nitrogenibacter mangrovi gen. nov., sp. nov. isolated from mangrove sediment, a denitrifying betaproteobacterium.</title>
        <authorList>
            <person name="Liao H."/>
            <person name="Tian Y."/>
        </authorList>
    </citation>
    <scope>NUCLEOTIDE SEQUENCE [LARGE SCALE GENOMIC DNA]</scope>
    <source>
        <strain evidence="6 7">M9-3-2</strain>
    </source>
</reference>
<evidence type="ECO:0000313" key="7">
    <source>
        <dbReference type="Proteomes" id="UP000501991"/>
    </source>
</evidence>
<keyword evidence="7" id="KW-1185">Reference proteome</keyword>
<feature type="binding site" evidence="2">
    <location>
        <position position="26"/>
    </location>
    <ligand>
        <name>substrate</name>
    </ligand>
</feature>
<name>A0A6C1B492_9RHOO</name>
<dbReference type="InterPro" id="IPR020084">
    <property type="entry name" value="NUDIX_hydrolase_CS"/>
</dbReference>
<dbReference type="GO" id="GO:0008828">
    <property type="term" value="F:dATP diphosphatase activity"/>
    <property type="evidence" value="ECO:0007669"/>
    <property type="project" value="InterPro"/>
</dbReference>
<feature type="binding site" evidence="2">
    <location>
        <position position="37"/>
    </location>
    <ligand>
        <name>substrate</name>
    </ligand>
</feature>
<dbReference type="InterPro" id="IPR000086">
    <property type="entry name" value="NUDIX_hydrolase_dom"/>
</dbReference>
<comment type="cofactor">
    <cofactor evidence="3">
        <name>Mg(2+)</name>
        <dbReference type="ChEBI" id="CHEBI:18420"/>
    </cofactor>
    <text evidence="3">Binds 1 Mg(2+) ion per subunit.</text>
</comment>
<dbReference type="GO" id="GO:0019177">
    <property type="term" value="F:dihydroneopterin triphosphate pyrophosphohydrolase activity"/>
    <property type="evidence" value="ECO:0007669"/>
    <property type="project" value="UniProtKB-EC"/>
</dbReference>
<dbReference type="NCBIfam" id="NF006961">
    <property type="entry name" value="PRK09438.1"/>
    <property type="match status" value="1"/>
</dbReference>
<dbReference type="PROSITE" id="PS00893">
    <property type="entry name" value="NUDIX_BOX"/>
    <property type="match status" value="1"/>
</dbReference>
<dbReference type="AlphaFoldDB" id="A0A6C1B492"/>
<keyword evidence="1 4" id="KW-0378">Hydrolase</keyword>
<dbReference type="KEGG" id="azq:G3580_13285"/>
<keyword evidence="3" id="KW-0460">Magnesium</keyword>
<feature type="binding site" evidence="3">
    <location>
        <position position="53"/>
    </location>
    <ligand>
        <name>Mg(2+)</name>
        <dbReference type="ChEBI" id="CHEBI:18420"/>
    </ligand>
</feature>